<dbReference type="STRING" id="767817.Desgi_2254"/>
<accession>R4KMC2</accession>
<organism evidence="1 2">
    <name type="scientific">Desulfoscipio gibsoniae DSM 7213</name>
    <dbReference type="NCBI Taxonomy" id="767817"/>
    <lineage>
        <taxon>Bacteria</taxon>
        <taxon>Bacillati</taxon>
        <taxon>Bacillota</taxon>
        <taxon>Clostridia</taxon>
        <taxon>Eubacteriales</taxon>
        <taxon>Desulfallaceae</taxon>
        <taxon>Desulfoscipio</taxon>
    </lineage>
</organism>
<protein>
    <recommendedName>
        <fullName evidence="3">Looped-hinge helix DNA binding domain, AbrB family</fullName>
    </recommendedName>
</protein>
<dbReference type="EMBL" id="CP003273">
    <property type="protein sequence ID" value="AGL01680.1"/>
    <property type="molecule type" value="Genomic_DNA"/>
</dbReference>
<evidence type="ECO:0000313" key="1">
    <source>
        <dbReference type="EMBL" id="AGL01680.1"/>
    </source>
</evidence>
<dbReference type="SUPFAM" id="SSF89447">
    <property type="entry name" value="AbrB/MazE/MraZ-like"/>
    <property type="match status" value="1"/>
</dbReference>
<dbReference type="OrthoDB" id="2622421at2"/>
<dbReference type="AlphaFoldDB" id="R4KMC2"/>
<evidence type="ECO:0000313" key="2">
    <source>
        <dbReference type="Proteomes" id="UP000013520"/>
    </source>
</evidence>
<dbReference type="HOGENOM" id="CLU_2435977_0_0_9"/>
<name>R4KMC2_9FIRM</name>
<reference evidence="1 2" key="1">
    <citation type="submission" date="2012-01" db="EMBL/GenBank/DDBJ databases">
        <title>Complete sequence of Desulfotomaculum gibsoniae DSM 7213.</title>
        <authorList>
            <consortium name="US DOE Joint Genome Institute"/>
            <person name="Lucas S."/>
            <person name="Han J."/>
            <person name="Lapidus A."/>
            <person name="Cheng J.-F."/>
            <person name="Goodwin L."/>
            <person name="Pitluck S."/>
            <person name="Peters L."/>
            <person name="Ovchinnikova G."/>
            <person name="Teshima H."/>
            <person name="Detter J.C."/>
            <person name="Han C."/>
            <person name="Tapia R."/>
            <person name="Land M."/>
            <person name="Hauser L."/>
            <person name="Kyrpides N."/>
            <person name="Ivanova N."/>
            <person name="Pagani I."/>
            <person name="Parshina S."/>
            <person name="Plugge C."/>
            <person name="Muyzer G."/>
            <person name="Kuever J."/>
            <person name="Ivanova A."/>
            <person name="Nazina T."/>
            <person name="Klenk H.-P."/>
            <person name="Brambilla E."/>
            <person name="Spring S."/>
            <person name="Stams A.F."/>
            <person name="Woyke T."/>
        </authorList>
    </citation>
    <scope>NUCLEOTIDE SEQUENCE [LARGE SCALE GENOMIC DNA]</scope>
    <source>
        <strain evidence="1 2">DSM 7213</strain>
    </source>
</reference>
<keyword evidence="2" id="KW-1185">Reference proteome</keyword>
<dbReference type="Proteomes" id="UP000013520">
    <property type="component" value="Chromosome"/>
</dbReference>
<dbReference type="InterPro" id="IPR037914">
    <property type="entry name" value="SpoVT-AbrB_sf"/>
</dbReference>
<dbReference type="RefSeq" id="WP_006522114.1">
    <property type="nucleotide sequence ID" value="NC_021184.1"/>
</dbReference>
<gene>
    <name evidence="1" type="ORF">Desgi_2254</name>
</gene>
<evidence type="ECO:0008006" key="3">
    <source>
        <dbReference type="Google" id="ProtNLM"/>
    </source>
</evidence>
<sequence>MSMEHPQNELRDKESVVREKFQVTLPAFIRDRARLNVGDILLWEFDENSKTMTVIKRPFNFTSQLSGLGKHLWKNGVETLKKERAREWGV</sequence>
<dbReference type="KEGG" id="dgi:Desgi_2254"/>
<dbReference type="Gene3D" id="2.10.260.10">
    <property type="match status" value="1"/>
</dbReference>
<proteinExistence type="predicted"/>